<gene>
    <name evidence="1" type="ORF">C7447_10137</name>
</gene>
<dbReference type="EMBL" id="VNIA01000001">
    <property type="protein sequence ID" value="TYP99441.1"/>
    <property type="molecule type" value="Genomic_DNA"/>
</dbReference>
<sequence length="120" mass="12824">MGKGAFITVHNKSNSLIKIETGGTQCMYGTGDWSNLIPSGNTSKRQYIEAKSSGIPCCCEHSSVDYGISILNTQTGEFQNVGGFNLYESGNNWSSTYVSSNSTVSVTPGEQFTVTVTFNG</sequence>
<comment type="caution">
    <text evidence="1">The sequence shown here is derived from an EMBL/GenBank/DDBJ whole genome shotgun (WGS) entry which is preliminary data.</text>
</comment>
<name>A0A5S5DU56_9FLAO</name>
<dbReference type="RefSeq" id="WP_148868166.1">
    <property type="nucleotide sequence ID" value="NZ_VNIA01000001.1"/>
</dbReference>
<protein>
    <submittedName>
        <fullName evidence="1">Uncharacterized protein</fullName>
    </submittedName>
</protein>
<keyword evidence="2" id="KW-1185">Reference proteome</keyword>
<proteinExistence type="predicted"/>
<dbReference type="AlphaFoldDB" id="A0A5S5DU56"/>
<dbReference type="Proteomes" id="UP000323136">
    <property type="component" value="Unassembled WGS sequence"/>
</dbReference>
<evidence type="ECO:0000313" key="1">
    <source>
        <dbReference type="EMBL" id="TYP99441.1"/>
    </source>
</evidence>
<accession>A0A5S5DU56</accession>
<reference evidence="1 2" key="1">
    <citation type="submission" date="2019-07" db="EMBL/GenBank/DDBJ databases">
        <title>Genomic Encyclopedia of Type Strains, Phase IV (KMG-IV): sequencing the most valuable type-strain genomes for metagenomic binning, comparative biology and taxonomic classification.</title>
        <authorList>
            <person name="Goeker M."/>
        </authorList>
    </citation>
    <scope>NUCLEOTIDE SEQUENCE [LARGE SCALE GENOMIC DNA]</scope>
    <source>
        <strain evidence="1 2">DSM 18961</strain>
    </source>
</reference>
<organism evidence="1 2">
    <name type="scientific">Tenacibaculum adriaticum</name>
    <dbReference type="NCBI Taxonomy" id="413713"/>
    <lineage>
        <taxon>Bacteria</taxon>
        <taxon>Pseudomonadati</taxon>
        <taxon>Bacteroidota</taxon>
        <taxon>Flavobacteriia</taxon>
        <taxon>Flavobacteriales</taxon>
        <taxon>Flavobacteriaceae</taxon>
        <taxon>Tenacibaculum</taxon>
    </lineage>
</organism>
<evidence type="ECO:0000313" key="2">
    <source>
        <dbReference type="Proteomes" id="UP000323136"/>
    </source>
</evidence>
<dbReference type="OrthoDB" id="5196294at2"/>